<proteinExistence type="inferred from homology"/>
<dbReference type="GO" id="GO:0004568">
    <property type="term" value="F:chitinase activity"/>
    <property type="evidence" value="ECO:0007669"/>
    <property type="project" value="UniProtKB-ARBA"/>
</dbReference>
<keyword evidence="2 5" id="KW-0378">Hydrolase</keyword>
<evidence type="ECO:0000256" key="1">
    <source>
        <dbReference type="ARBA" id="ARBA00022729"/>
    </source>
</evidence>
<dbReference type="AlphaFoldDB" id="A0A9P0DTN6"/>
<keyword evidence="10" id="KW-1185">Reference proteome</keyword>
<organism evidence="9 10">
    <name type="scientific">Phaedon cochleariae</name>
    <name type="common">Mustard beetle</name>
    <dbReference type="NCBI Taxonomy" id="80249"/>
    <lineage>
        <taxon>Eukaryota</taxon>
        <taxon>Metazoa</taxon>
        <taxon>Ecdysozoa</taxon>
        <taxon>Arthropoda</taxon>
        <taxon>Hexapoda</taxon>
        <taxon>Insecta</taxon>
        <taxon>Pterygota</taxon>
        <taxon>Neoptera</taxon>
        <taxon>Endopterygota</taxon>
        <taxon>Coleoptera</taxon>
        <taxon>Polyphaga</taxon>
        <taxon>Cucujiformia</taxon>
        <taxon>Chrysomeloidea</taxon>
        <taxon>Chrysomelidae</taxon>
        <taxon>Chrysomelinae</taxon>
        <taxon>Chrysomelini</taxon>
        <taxon>Phaedon</taxon>
    </lineage>
</organism>
<dbReference type="SUPFAM" id="SSF54556">
    <property type="entry name" value="Chitinase insertion domain"/>
    <property type="match status" value="1"/>
</dbReference>
<dbReference type="PROSITE" id="PS51910">
    <property type="entry name" value="GH18_2"/>
    <property type="match status" value="1"/>
</dbReference>
<comment type="similarity">
    <text evidence="6">Belongs to the glycosyl hydrolase 18 family.</text>
</comment>
<feature type="signal peptide" evidence="7">
    <location>
        <begin position="1"/>
        <end position="26"/>
    </location>
</feature>
<dbReference type="InterPro" id="IPR029070">
    <property type="entry name" value="Chitinase_insertion_sf"/>
</dbReference>
<feature type="domain" description="GH18" evidence="8">
    <location>
        <begin position="27"/>
        <end position="365"/>
    </location>
</feature>
<evidence type="ECO:0000256" key="2">
    <source>
        <dbReference type="ARBA" id="ARBA00022801"/>
    </source>
</evidence>
<evidence type="ECO:0000259" key="8">
    <source>
        <dbReference type="PROSITE" id="PS51910"/>
    </source>
</evidence>
<protein>
    <recommendedName>
        <fullName evidence="8">GH18 domain-containing protein</fullName>
    </recommendedName>
</protein>
<evidence type="ECO:0000256" key="5">
    <source>
        <dbReference type="RuleBase" id="RU000489"/>
    </source>
</evidence>
<sequence>MVPLYTIISAYLVVSTFSFLVKNTTADNIVCYYVPGKIGPEDLDPSLCTHVNYAFVHLNEDGNLVIRSQYLDITKGFYKRTVALKERNPMLKVLLSVGDTAATVFSKVAASNVTRRRLVESTVHFLETYSFDGLDVDWEKPTPDDADNFVNVLRDLRKAFDSRGWLLSAAVYPNPSAGYNVVEISKSLHMINLMCYNFYGPWGTTTGQNSPLFASPLDTPYERANLNVAAALSQWLRAGAPKDKVNVGVPFYGRSFALASSEEHGLHAPIKGAGSPSTPSYSEICTEFKNWTTVWDKDQKNHYKYTSTQWLGYDDEKSMRYKARYVASQGVAGMMIWQISMDDVEGKCTRKQNLLKVINEELRKSNQFPFDIKVVHV</sequence>
<dbReference type="Gene3D" id="3.20.20.80">
    <property type="entry name" value="Glycosidases"/>
    <property type="match status" value="1"/>
</dbReference>
<accession>A0A9P0DTN6</accession>
<evidence type="ECO:0000256" key="7">
    <source>
        <dbReference type="SAM" id="SignalP"/>
    </source>
</evidence>
<dbReference type="PANTHER" id="PTHR11177">
    <property type="entry name" value="CHITINASE"/>
    <property type="match status" value="1"/>
</dbReference>
<evidence type="ECO:0000256" key="4">
    <source>
        <dbReference type="ARBA" id="ARBA00023295"/>
    </source>
</evidence>
<dbReference type="GO" id="GO:0008061">
    <property type="term" value="F:chitin binding"/>
    <property type="evidence" value="ECO:0007669"/>
    <property type="project" value="InterPro"/>
</dbReference>
<keyword evidence="4 5" id="KW-0326">Glycosidase</keyword>
<dbReference type="GO" id="GO:0005975">
    <property type="term" value="P:carbohydrate metabolic process"/>
    <property type="evidence" value="ECO:0007669"/>
    <property type="project" value="InterPro"/>
</dbReference>
<evidence type="ECO:0000256" key="6">
    <source>
        <dbReference type="RuleBase" id="RU004453"/>
    </source>
</evidence>
<reference evidence="9" key="1">
    <citation type="submission" date="2022-01" db="EMBL/GenBank/DDBJ databases">
        <authorList>
            <person name="King R."/>
        </authorList>
    </citation>
    <scope>NUCLEOTIDE SEQUENCE</scope>
</reference>
<dbReference type="Proteomes" id="UP001153737">
    <property type="component" value="Chromosome 4"/>
</dbReference>
<evidence type="ECO:0000313" key="10">
    <source>
        <dbReference type="Proteomes" id="UP001153737"/>
    </source>
</evidence>
<gene>
    <name evidence="9" type="ORF">PHAECO_LOCUS8837</name>
</gene>
<evidence type="ECO:0000313" key="9">
    <source>
        <dbReference type="EMBL" id="CAH1162843.1"/>
    </source>
</evidence>
<feature type="chain" id="PRO_5040510577" description="GH18 domain-containing protein" evidence="7">
    <location>
        <begin position="27"/>
        <end position="377"/>
    </location>
</feature>
<reference evidence="9" key="2">
    <citation type="submission" date="2022-10" db="EMBL/GenBank/DDBJ databases">
        <authorList>
            <consortium name="ENA_rothamsted_submissions"/>
            <consortium name="culmorum"/>
            <person name="King R."/>
        </authorList>
    </citation>
    <scope>NUCLEOTIDE SEQUENCE</scope>
</reference>
<dbReference type="InterPro" id="IPR001579">
    <property type="entry name" value="Glyco_hydro_18_chit_AS"/>
</dbReference>
<name>A0A9P0DTN6_PHACE</name>
<dbReference type="Gene3D" id="3.10.50.10">
    <property type="match status" value="1"/>
</dbReference>
<dbReference type="SMART" id="SM00636">
    <property type="entry name" value="Glyco_18"/>
    <property type="match status" value="1"/>
</dbReference>
<dbReference type="PROSITE" id="PS01095">
    <property type="entry name" value="GH18_1"/>
    <property type="match status" value="1"/>
</dbReference>
<dbReference type="FunFam" id="3.10.50.10:FF:000003">
    <property type="entry name" value="Class V chitinase CHIT5b"/>
    <property type="match status" value="1"/>
</dbReference>
<dbReference type="GO" id="GO:0006032">
    <property type="term" value="P:chitin catabolic process"/>
    <property type="evidence" value="ECO:0007669"/>
    <property type="project" value="UniProtKB-ARBA"/>
</dbReference>
<dbReference type="InterPro" id="IPR050314">
    <property type="entry name" value="Glycosyl_Hydrlase_18"/>
</dbReference>
<dbReference type="GO" id="GO:0005576">
    <property type="term" value="C:extracellular region"/>
    <property type="evidence" value="ECO:0007669"/>
    <property type="project" value="TreeGrafter"/>
</dbReference>
<evidence type="ECO:0000256" key="3">
    <source>
        <dbReference type="ARBA" id="ARBA00023180"/>
    </source>
</evidence>
<dbReference type="PANTHER" id="PTHR11177:SF317">
    <property type="entry name" value="CHITINASE 12-RELATED"/>
    <property type="match status" value="1"/>
</dbReference>
<dbReference type="SUPFAM" id="SSF51445">
    <property type="entry name" value="(Trans)glycosidases"/>
    <property type="match status" value="1"/>
</dbReference>
<keyword evidence="3" id="KW-0325">Glycoprotein</keyword>
<dbReference type="InterPro" id="IPR011583">
    <property type="entry name" value="Chitinase_II/V-like_cat"/>
</dbReference>
<keyword evidence="1 7" id="KW-0732">Signal</keyword>
<dbReference type="InterPro" id="IPR017853">
    <property type="entry name" value="GH"/>
</dbReference>
<dbReference type="InterPro" id="IPR001223">
    <property type="entry name" value="Glyco_hydro18_cat"/>
</dbReference>
<dbReference type="Pfam" id="PF00704">
    <property type="entry name" value="Glyco_hydro_18"/>
    <property type="match status" value="1"/>
</dbReference>
<dbReference type="EMBL" id="OU896710">
    <property type="protein sequence ID" value="CAH1162843.1"/>
    <property type="molecule type" value="Genomic_DNA"/>
</dbReference>
<dbReference type="OrthoDB" id="73875at2759"/>